<dbReference type="AlphaFoldDB" id="A0A210Q4I3"/>
<keyword evidence="6 9" id="KW-0067">ATP-binding</keyword>
<evidence type="ECO:0000259" key="11">
    <source>
        <dbReference type="PROSITE" id="PS50011"/>
    </source>
</evidence>
<keyword evidence="3" id="KW-0808">Transferase</keyword>
<dbReference type="Proteomes" id="UP000242188">
    <property type="component" value="Unassembled WGS sequence"/>
</dbReference>
<dbReference type="PANTHER" id="PTHR24416">
    <property type="entry name" value="TYROSINE-PROTEIN KINASE RECEPTOR"/>
    <property type="match status" value="1"/>
</dbReference>
<protein>
    <submittedName>
        <fullName evidence="12">Tyrosine-protein kinase receptor Tie-1</fullName>
    </submittedName>
</protein>
<evidence type="ECO:0000256" key="1">
    <source>
        <dbReference type="ARBA" id="ARBA00004167"/>
    </source>
</evidence>
<evidence type="ECO:0000256" key="10">
    <source>
        <dbReference type="SAM" id="Phobius"/>
    </source>
</evidence>
<evidence type="ECO:0000256" key="4">
    <source>
        <dbReference type="ARBA" id="ARBA00022741"/>
    </source>
</evidence>
<evidence type="ECO:0000256" key="6">
    <source>
        <dbReference type="ARBA" id="ARBA00022840"/>
    </source>
</evidence>
<dbReference type="GO" id="GO:0043235">
    <property type="term" value="C:receptor complex"/>
    <property type="evidence" value="ECO:0007669"/>
    <property type="project" value="TreeGrafter"/>
</dbReference>
<dbReference type="InterPro" id="IPR000719">
    <property type="entry name" value="Prot_kinase_dom"/>
</dbReference>
<comment type="subcellular location">
    <subcellularLocation>
        <location evidence="1">Membrane</location>
        <topology evidence="1">Single-pass membrane protein</topology>
    </subcellularLocation>
</comment>
<dbReference type="InterPro" id="IPR020635">
    <property type="entry name" value="Tyr_kinase_cat_dom"/>
</dbReference>
<dbReference type="InterPro" id="IPR050122">
    <property type="entry name" value="RTK"/>
</dbReference>
<evidence type="ECO:0000256" key="8">
    <source>
        <dbReference type="ARBA" id="ARBA00051243"/>
    </source>
</evidence>
<feature type="transmembrane region" description="Helical" evidence="10">
    <location>
        <begin position="310"/>
        <end position="336"/>
    </location>
</feature>
<evidence type="ECO:0000256" key="2">
    <source>
        <dbReference type="ARBA" id="ARBA00022553"/>
    </source>
</evidence>
<dbReference type="InterPro" id="IPR001245">
    <property type="entry name" value="Ser-Thr/Tyr_kinase_cat_dom"/>
</dbReference>
<dbReference type="GO" id="GO:0005524">
    <property type="term" value="F:ATP binding"/>
    <property type="evidence" value="ECO:0007669"/>
    <property type="project" value="UniProtKB-UniRule"/>
</dbReference>
<dbReference type="InterPro" id="IPR008266">
    <property type="entry name" value="Tyr_kinase_AS"/>
</dbReference>
<comment type="catalytic activity">
    <reaction evidence="8">
        <text>L-tyrosyl-[protein] + ATP = O-phospho-L-tyrosyl-[protein] + ADP + H(+)</text>
        <dbReference type="Rhea" id="RHEA:10596"/>
        <dbReference type="Rhea" id="RHEA-COMP:10136"/>
        <dbReference type="Rhea" id="RHEA-COMP:20101"/>
        <dbReference type="ChEBI" id="CHEBI:15378"/>
        <dbReference type="ChEBI" id="CHEBI:30616"/>
        <dbReference type="ChEBI" id="CHEBI:46858"/>
        <dbReference type="ChEBI" id="CHEBI:61978"/>
        <dbReference type="ChEBI" id="CHEBI:456216"/>
        <dbReference type="EC" id="2.7.10.1"/>
    </reaction>
</comment>
<reference evidence="12 13" key="1">
    <citation type="journal article" date="2017" name="Nat. Ecol. Evol.">
        <title>Scallop genome provides insights into evolution of bilaterian karyotype and development.</title>
        <authorList>
            <person name="Wang S."/>
            <person name="Zhang J."/>
            <person name="Jiao W."/>
            <person name="Li J."/>
            <person name="Xun X."/>
            <person name="Sun Y."/>
            <person name="Guo X."/>
            <person name="Huan P."/>
            <person name="Dong B."/>
            <person name="Zhang L."/>
            <person name="Hu X."/>
            <person name="Sun X."/>
            <person name="Wang J."/>
            <person name="Zhao C."/>
            <person name="Wang Y."/>
            <person name="Wang D."/>
            <person name="Huang X."/>
            <person name="Wang R."/>
            <person name="Lv J."/>
            <person name="Li Y."/>
            <person name="Zhang Z."/>
            <person name="Liu B."/>
            <person name="Lu W."/>
            <person name="Hui Y."/>
            <person name="Liang J."/>
            <person name="Zhou Z."/>
            <person name="Hou R."/>
            <person name="Li X."/>
            <person name="Liu Y."/>
            <person name="Li H."/>
            <person name="Ning X."/>
            <person name="Lin Y."/>
            <person name="Zhao L."/>
            <person name="Xing Q."/>
            <person name="Dou J."/>
            <person name="Li Y."/>
            <person name="Mao J."/>
            <person name="Guo H."/>
            <person name="Dou H."/>
            <person name="Li T."/>
            <person name="Mu C."/>
            <person name="Jiang W."/>
            <person name="Fu Q."/>
            <person name="Fu X."/>
            <person name="Miao Y."/>
            <person name="Liu J."/>
            <person name="Yu Q."/>
            <person name="Li R."/>
            <person name="Liao H."/>
            <person name="Li X."/>
            <person name="Kong Y."/>
            <person name="Jiang Z."/>
            <person name="Chourrout D."/>
            <person name="Li R."/>
            <person name="Bao Z."/>
        </authorList>
    </citation>
    <scope>NUCLEOTIDE SEQUENCE [LARGE SCALE GENOMIC DNA]</scope>
    <source>
        <strain evidence="12 13">PY_sf001</strain>
    </source>
</reference>
<dbReference type="CDD" id="cd00192">
    <property type="entry name" value="PTKc"/>
    <property type="match status" value="1"/>
</dbReference>
<evidence type="ECO:0000256" key="3">
    <source>
        <dbReference type="ARBA" id="ARBA00022679"/>
    </source>
</evidence>
<dbReference type="PRINTS" id="PR00109">
    <property type="entry name" value="TYRKINASE"/>
</dbReference>
<name>A0A210Q4I3_MIZYE</name>
<dbReference type="GO" id="GO:0005886">
    <property type="term" value="C:plasma membrane"/>
    <property type="evidence" value="ECO:0007669"/>
    <property type="project" value="TreeGrafter"/>
</dbReference>
<dbReference type="Pfam" id="PF07714">
    <property type="entry name" value="PK_Tyr_Ser-Thr"/>
    <property type="match status" value="1"/>
</dbReference>
<keyword evidence="12" id="KW-0675">Receptor</keyword>
<sequence>MDVTRHAWGDVRPAGKELTVTNLVRGFTTVSAVSIRVDTVGTMRPVIKSAESALTVVCRAGPVSSVTDVTCEPFRYGLDCSAKCGHCRQDKACNTVSGKCSAGCKQGWTGERCDTVCIEGLFGLDCAIECGHCTDNESCDHMTGACRNGCAAGWSGENCVRRCTRGYFGKGCLRKCGNCRNGTCDHETGRCLYGCAKGWQEPTCQEKCRPGTFGENCSMVCGQCYKNTTCDSRGICTEGCRPGWRGRRCEVSCEKGYYGHGCTYKCGMCGGNASCNLTTGECPNGCADGYTGLRCLDVSGRSMSYEMSSAIVPVLVSCIVTLTLLFTATIVYFLFLRPRHGRFLSRFYRLTTRSFQEPEAHVYEQVLNGPWELNKYNLILTTEKLGHGQFGMVKKGYVKKDRDNRINVAVKSLKSTASEKDKTDFINELNILKKVGHHPNVVCLVGACHIQGTMYVAMEYAKNGDLRSYLRKIRKGKFHIYDNTSSITPVQNSVLLKFALDVASGLNHLVEKQIIHRDVAARNVLLDDNLIAKVADFGLSKHDDTYIKTSNTRVPVRWLAPESLFNATYTTQSDVWSFGILLWEIFSLGGTPYHGLETQQMCNLLKQGFRLRRPKKCEPAMYAMMLQCWNERPMSRPQFSELCLRLQRMVEDSQIYMNLDVNEGNHYAEIDSVR</sequence>
<dbReference type="GO" id="GO:0007169">
    <property type="term" value="P:cell surface receptor protein tyrosine kinase signaling pathway"/>
    <property type="evidence" value="ECO:0007669"/>
    <property type="project" value="TreeGrafter"/>
</dbReference>
<keyword evidence="10" id="KW-0812">Transmembrane</keyword>
<keyword evidence="5 12" id="KW-0418">Kinase</keyword>
<dbReference type="InterPro" id="IPR017441">
    <property type="entry name" value="Protein_kinase_ATP_BS"/>
</dbReference>
<dbReference type="EMBL" id="NEDP02005036">
    <property type="protein sequence ID" value="OWF43642.1"/>
    <property type="molecule type" value="Genomic_DNA"/>
</dbReference>
<dbReference type="STRING" id="6573.A0A210Q4I3"/>
<dbReference type="Gene3D" id="1.10.510.10">
    <property type="entry name" value="Transferase(Phosphotransferase) domain 1"/>
    <property type="match status" value="1"/>
</dbReference>
<keyword evidence="10" id="KW-0472">Membrane</keyword>
<dbReference type="SMART" id="SM00181">
    <property type="entry name" value="EGF"/>
    <property type="match status" value="5"/>
</dbReference>
<evidence type="ECO:0000256" key="7">
    <source>
        <dbReference type="ARBA" id="ARBA00023137"/>
    </source>
</evidence>
<keyword evidence="7" id="KW-0829">Tyrosine-protein kinase</keyword>
<feature type="domain" description="Protein kinase" evidence="11">
    <location>
        <begin position="379"/>
        <end position="657"/>
    </location>
</feature>
<feature type="binding site" evidence="9">
    <location>
        <position position="411"/>
    </location>
    <ligand>
        <name>ATP</name>
        <dbReference type="ChEBI" id="CHEBI:30616"/>
    </ligand>
</feature>
<proteinExistence type="predicted"/>
<dbReference type="PANTHER" id="PTHR24416:SF613">
    <property type="entry name" value="RECEPTOR PROTEIN-TYROSINE KINASE"/>
    <property type="match status" value="1"/>
</dbReference>
<dbReference type="SMART" id="SM00219">
    <property type="entry name" value="TyrKc"/>
    <property type="match status" value="1"/>
</dbReference>
<dbReference type="InterPro" id="IPR011009">
    <property type="entry name" value="Kinase-like_dom_sf"/>
</dbReference>
<dbReference type="FunFam" id="1.10.510.10:FF:000554">
    <property type="entry name" value="Predicted protein"/>
    <property type="match status" value="1"/>
</dbReference>
<dbReference type="Gene3D" id="2.170.300.10">
    <property type="entry name" value="Tie2 ligand-binding domain superfamily"/>
    <property type="match status" value="2"/>
</dbReference>
<keyword evidence="13" id="KW-1185">Reference proteome</keyword>
<accession>A0A210Q4I3</accession>
<dbReference type="PROSITE" id="PS00107">
    <property type="entry name" value="PROTEIN_KINASE_ATP"/>
    <property type="match status" value="1"/>
</dbReference>
<keyword evidence="10" id="KW-1133">Transmembrane helix</keyword>
<dbReference type="PROSITE" id="PS00109">
    <property type="entry name" value="PROTEIN_KINASE_TYR"/>
    <property type="match status" value="1"/>
</dbReference>
<dbReference type="GO" id="GO:0004714">
    <property type="term" value="F:transmembrane receptor protein tyrosine kinase activity"/>
    <property type="evidence" value="ECO:0007669"/>
    <property type="project" value="UniProtKB-EC"/>
</dbReference>
<dbReference type="InterPro" id="IPR000742">
    <property type="entry name" value="EGF"/>
</dbReference>
<gene>
    <name evidence="12" type="ORF">KP79_PYT08348</name>
</gene>
<organism evidence="12 13">
    <name type="scientific">Mizuhopecten yessoensis</name>
    <name type="common">Japanese scallop</name>
    <name type="synonym">Patinopecten yessoensis</name>
    <dbReference type="NCBI Taxonomy" id="6573"/>
    <lineage>
        <taxon>Eukaryota</taxon>
        <taxon>Metazoa</taxon>
        <taxon>Spiralia</taxon>
        <taxon>Lophotrochozoa</taxon>
        <taxon>Mollusca</taxon>
        <taxon>Bivalvia</taxon>
        <taxon>Autobranchia</taxon>
        <taxon>Pteriomorphia</taxon>
        <taxon>Pectinida</taxon>
        <taxon>Pectinoidea</taxon>
        <taxon>Pectinidae</taxon>
        <taxon>Mizuhopecten</taxon>
    </lineage>
</organism>
<dbReference type="Gene3D" id="3.30.200.20">
    <property type="entry name" value="Phosphorylase Kinase, domain 1"/>
    <property type="match status" value="1"/>
</dbReference>
<evidence type="ECO:0000313" key="12">
    <source>
        <dbReference type="EMBL" id="OWF43642.1"/>
    </source>
</evidence>
<dbReference type="PROSITE" id="PS50011">
    <property type="entry name" value="PROTEIN_KINASE_DOM"/>
    <property type="match status" value="1"/>
</dbReference>
<comment type="caution">
    <text evidence="12">The sequence shown here is derived from an EMBL/GenBank/DDBJ whole genome shotgun (WGS) entry which is preliminary data.</text>
</comment>
<dbReference type="SUPFAM" id="SSF56112">
    <property type="entry name" value="Protein kinase-like (PK-like)"/>
    <property type="match status" value="1"/>
</dbReference>
<evidence type="ECO:0000313" key="13">
    <source>
        <dbReference type="Proteomes" id="UP000242188"/>
    </source>
</evidence>
<evidence type="ECO:0000256" key="9">
    <source>
        <dbReference type="PROSITE-ProRule" id="PRU10141"/>
    </source>
</evidence>
<evidence type="ECO:0000256" key="5">
    <source>
        <dbReference type="ARBA" id="ARBA00022777"/>
    </source>
</evidence>
<dbReference type="OrthoDB" id="4062651at2759"/>
<keyword evidence="2" id="KW-0597">Phosphoprotein</keyword>
<keyword evidence="4 9" id="KW-0547">Nucleotide-binding</keyword>